<keyword evidence="7" id="KW-0732">Signal</keyword>
<keyword evidence="5" id="KW-0106">Calcium</keyword>
<gene>
    <name evidence="9" type="ORF">DPMN_069333</name>
</gene>
<keyword evidence="10" id="KW-1185">Reference proteome</keyword>
<keyword evidence="2 6" id="KW-0812">Transmembrane</keyword>
<dbReference type="PANTHER" id="PTHR24028">
    <property type="entry name" value="CADHERIN-87A"/>
    <property type="match status" value="1"/>
</dbReference>
<evidence type="ECO:0000313" key="9">
    <source>
        <dbReference type="EMBL" id="KAH3709868.1"/>
    </source>
</evidence>
<accession>A0A9D3YYU1</accession>
<evidence type="ECO:0000313" key="10">
    <source>
        <dbReference type="Proteomes" id="UP000828390"/>
    </source>
</evidence>
<evidence type="ECO:0000256" key="3">
    <source>
        <dbReference type="ARBA" id="ARBA00022989"/>
    </source>
</evidence>
<feature type="transmembrane region" description="Helical" evidence="6">
    <location>
        <begin position="383"/>
        <end position="403"/>
    </location>
</feature>
<dbReference type="SUPFAM" id="SSF49313">
    <property type="entry name" value="Cadherin-like"/>
    <property type="match status" value="3"/>
</dbReference>
<feature type="chain" id="PRO_5038867053" description="Cadherin domain-containing protein" evidence="7">
    <location>
        <begin position="25"/>
        <end position="461"/>
    </location>
</feature>
<evidence type="ECO:0000256" key="6">
    <source>
        <dbReference type="SAM" id="Phobius"/>
    </source>
</evidence>
<evidence type="ECO:0000256" key="2">
    <source>
        <dbReference type="ARBA" id="ARBA00022692"/>
    </source>
</evidence>
<keyword evidence="3 6" id="KW-1133">Transmembrane helix</keyword>
<evidence type="ECO:0000256" key="4">
    <source>
        <dbReference type="ARBA" id="ARBA00023180"/>
    </source>
</evidence>
<dbReference type="PANTHER" id="PTHR24028:SF328">
    <property type="entry name" value="CADHERIN-3"/>
    <property type="match status" value="1"/>
</dbReference>
<keyword evidence="6" id="KW-0472">Membrane</keyword>
<comment type="subcellular location">
    <subcellularLocation>
        <location evidence="1">Membrane</location>
        <topology evidence="1">Single-pass membrane protein</topology>
    </subcellularLocation>
</comment>
<evidence type="ECO:0000259" key="8">
    <source>
        <dbReference type="PROSITE" id="PS50268"/>
    </source>
</evidence>
<dbReference type="InterPro" id="IPR015919">
    <property type="entry name" value="Cadherin-like_sf"/>
</dbReference>
<dbReference type="Gene3D" id="2.60.40.60">
    <property type="entry name" value="Cadherins"/>
    <property type="match status" value="3"/>
</dbReference>
<comment type="caution">
    <text evidence="9">The sequence shown here is derived from an EMBL/GenBank/DDBJ whole genome shotgun (WGS) entry which is preliminary data.</text>
</comment>
<dbReference type="PROSITE" id="PS50268">
    <property type="entry name" value="CADHERIN_2"/>
    <property type="match status" value="3"/>
</dbReference>
<reference evidence="9" key="1">
    <citation type="journal article" date="2019" name="bioRxiv">
        <title>The Genome of the Zebra Mussel, Dreissena polymorpha: A Resource for Invasive Species Research.</title>
        <authorList>
            <person name="McCartney M.A."/>
            <person name="Auch B."/>
            <person name="Kono T."/>
            <person name="Mallez S."/>
            <person name="Zhang Y."/>
            <person name="Obille A."/>
            <person name="Becker A."/>
            <person name="Abrahante J.E."/>
            <person name="Garbe J."/>
            <person name="Badalamenti J.P."/>
            <person name="Herman A."/>
            <person name="Mangelson H."/>
            <person name="Liachko I."/>
            <person name="Sullivan S."/>
            <person name="Sone E.D."/>
            <person name="Koren S."/>
            <person name="Silverstein K.A.T."/>
            <person name="Beckman K.B."/>
            <person name="Gohl D.M."/>
        </authorList>
    </citation>
    <scope>NUCLEOTIDE SEQUENCE</scope>
    <source>
        <strain evidence="9">Duluth1</strain>
        <tissue evidence="9">Whole animal</tissue>
    </source>
</reference>
<dbReference type="CDD" id="cd11304">
    <property type="entry name" value="Cadherin_repeat"/>
    <property type="match status" value="2"/>
</dbReference>
<organism evidence="9 10">
    <name type="scientific">Dreissena polymorpha</name>
    <name type="common">Zebra mussel</name>
    <name type="synonym">Mytilus polymorpha</name>
    <dbReference type="NCBI Taxonomy" id="45954"/>
    <lineage>
        <taxon>Eukaryota</taxon>
        <taxon>Metazoa</taxon>
        <taxon>Spiralia</taxon>
        <taxon>Lophotrochozoa</taxon>
        <taxon>Mollusca</taxon>
        <taxon>Bivalvia</taxon>
        <taxon>Autobranchia</taxon>
        <taxon>Heteroconchia</taxon>
        <taxon>Euheterodonta</taxon>
        <taxon>Imparidentia</taxon>
        <taxon>Neoheterodontei</taxon>
        <taxon>Myida</taxon>
        <taxon>Dreissenoidea</taxon>
        <taxon>Dreissenidae</taxon>
        <taxon>Dreissena</taxon>
    </lineage>
</organism>
<dbReference type="EMBL" id="JAIWYP010000014">
    <property type="protein sequence ID" value="KAH3709868.1"/>
    <property type="molecule type" value="Genomic_DNA"/>
</dbReference>
<feature type="signal peptide" evidence="7">
    <location>
        <begin position="1"/>
        <end position="24"/>
    </location>
</feature>
<sequence>MGKRNALKVIRFIASVMVLDSVFAANARPVFTGTYPHTESVDEGAKVPSDVPDTDPIYTFTATDGDGETVFLTFTYDPSDSSDMFTITETSVPAGTTKAEVFLKDFREFDYEDENHYKIYCVASDGVANSSTAVLLNILIGDVGEAPTIDPPDPSLEYEASEGPAGNKIGDPTFVIVDTDSAEIHKWTVVGGTGKDYVNVNVLNGTLSLKKNYDREATTPLPDTVDVQVMIEDRFGLSYNFTYNVTFTDTNDHIPIFNKADAWLDVSRENLTLGDVFLTLNVSDGDAESPNNDITLMLDSSNAYTDYFALNGTDLVYSNTFDLEYGDGPFSFYIFAVDDGATPQTGTATISFGIPEATTALPTTTDIPDQDTGGDEMSTNNNMVYMMIACAFLAALIVGYLLVLCWRWHTYGQCLPDITKGGVDCCSCPKNVDDEEDEIIASVPVVQGTKNADMLGKQYGK</sequence>
<dbReference type="InterPro" id="IPR050174">
    <property type="entry name" value="Protocadherin/Cadherin-CA"/>
</dbReference>
<evidence type="ECO:0000256" key="1">
    <source>
        <dbReference type="ARBA" id="ARBA00004167"/>
    </source>
</evidence>
<dbReference type="GO" id="GO:0005509">
    <property type="term" value="F:calcium ion binding"/>
    <property type="evidence" value="ECO:0007669"/>
    <property type="project" value="UniProtKB-UniRule"/>
</dbReference>
<reference evidence="9" key="2">
    <citation type="submission" date="2020-11" db="EMBL/GenBank/DDBJ databases">
        <authorList>
            <person name="McCartney M.A."/>
            <person name="Auch B."/>
            <person name="Kono T."/>
            <person name="Mallez S."/>
            <person name="Becker A."/>
            <person name="Gohl D.M."/>
            <person name="Silverstein K.A.T."/>
            <person name="Koren S."/>
            <person name="Bechman K.B."/>
            <person name="Herman A."/>
            <person name="Abrahante J.E."/>
            <person name="Garbe J."/>
        </authorList>
    </citation>
    <scope>NUCLEOTIDE SEQUENCE</scope>
    <source>
        <strain evidence="9">Duluth1</strain>
        <tissue evidence="9">Whole animal</tissue>
    </source>
</reference>
<dbReference type="Proteomes" id="UP000828390">
    <property type="component" value="Unassembled WGS sequence"/>
</dbReference>
<keyword evidence="4" id="KW-0325">Glycoprotein</keyword>
<feature type="domain" description="Cadherin" evidence="8">
    <location>
        <begin position="164"/>
        <end position="257"/>
    </location>
</feature>
<name>A0A9D3YYU1_DREPO</name>
<dbReference type="InterPro" id="IPR002126">
    <property type="entry name" value="Cadherin-like_dom"/>
</dbReference>
<dbReference type="GO" id="GO:0005886">
    <property type="term" value="C:plasma membrane"/>
    <property type="evidence" value="ECO:0007669"/>
    <property type="project" value="TreeGrafter"/>
</dbReference>
<dbReference type="AlphaFoldDB" id="A0A9D3YYU1"/>
<feature type="domain" description="Cadherin" evidence="8">
    <location>
        <begin position="33"/>
        <end position="149"/>
    </location>
</feature>
<protein>
    <recommendedName>
        <fullName evidence="8">Cadherin domain-containing protein</fullName>
    </recommendedName>
</protein>
<dbReference type="GO" id="GO:0007156">
    <property type="term" value="P:homophilic cell adhesion via plasma membrane adhesion molecules"/>
    <property type="evidence" value="ECO:0007669"/>
    <property type="project" value="InterPro"/>
</dbReference>
<evidence type="ECO:0000256" key="5">
    <source>
        <dbReference type="PROSITE-ProRule" id="PRU00043"/>
    </source>
</evidence>
<feature type="domain" description="Cadherin" evidence="8">
    <location>
        <begin position="269"/>
        <end position="364"/>
    </location>
</feature>
<proteinExistence type="predicted"/>
<evidence type="ECO:0000256" key="7">
    <source>
        <dbReference type="SAM" id="SignalP"/>
    </source>
</evidence>